<keyword evidence="1" id="KW-0472">Membrane</keyword>
<dbReference type="InterPro" id="IPR004509">
    <property type="entry name" value="Competence_ComEA_HhH"/>
</dbReference>
<dbReference type="OrthoDB" id="9758724at2"/>
<dbReference type="InterPro" id="IPR010994">
    <property type="entry name" value="RuvA_2-like"/>
</dbReference>
<proteinExistence type="predicted"/>
<name>A0A5C5USK7_9CORY</name>
<keyword evidence="3" id="KW-1185">Reference proteome</keyword>
<accession>A0A5C5USK7</accession>
<dbReference type="InterPro" id="IPR051675">
    <property type="entry name" value="Endo/Exo/Phosphatase_dom_1"/>
</dbReference>
<keyword evidence="1" id="KW-0812">Transmembrane</keyword>
<feature type="transmembrane region" description="Helical" evidence="1">
    <location>
        <begin position="24"/>
        <end position="41"/>
    </location>
</feature>
<protein>
    <submittedName>
        <fullName evidence="2">Helix-hairpin-helix domain-containing protein</fullName>
    </submittedName>
</protein>
<gene>
    <name evidence="2" type="ORF">FRX94_02505</name>
</gene>
<dbReference type="EMBL" id="VOHM01000004">
    <property type="protein sequence ID" value="TWT28463.1"/>
    <property type="molecule type" value="Genomic_DNA"/>
</dbReference>
<dbReference type="SUPFAM" id="SSF47781">
    <property type="entry name" value="RuvA domain 2-like"/>
    <property type="match status" value="1"/>
</dbReference>
<dbReference type="Proteomes" id="UP000320791">
    <property type="component" value="Unassembled WGS sequence"/>
</dbReference>
<dbReference type="PANTHER" id="PTHR21180">
    <property type="entry name" value="ENDONUCLEASE/EXONUCLEASE/PHOSPHATASE FAMILY DOMAIN-CONTAINING PROTEIN 1"/>
    <property type="match status" value="1"/>
</dbReference>
<dbReference type="AlphaFoldDB" id="A0A5C5USK7"/>
<keyword evidence="1" id="KW-1133">Transmembrane helix</keyword>
<dbReference type="Gene3D" id="1.10.150.280">
    <property type="entry name" value="AF1531-like domain"/>
    <property type="match status" value="1"/>
</dbReference>
<dbReference type="Pfam" id="PF12836">
    <property type="entry name" value="HHH_3"/>
    <property type="match status" value="1"/>
</dbReference>
<dbReference type="RefSeq" id="WP_146323548.1">
    <property type="nucleotide sequence ID" value="NZ_BAABLR010000014.1"/>
</dbReference>
<evidence type="ECO:0000313" key="2">
    <source>
        <dbReference type="EMBL" id="TWT28463.1"/>
    </source>
</evidence>
<comment type="caution">
    <text evidence="2">The sequence shown here is derived from an EMBL/GenBank/DDBJ whole genome shotgun (WGS) entry which is preliminary data.</text>
</comment>
<evidence type="ECO:0000313" key="3">
    <source>
        <dbReference type="Proteomes" id="UP000320791"/>
    </source>
</evidence>
<dbReference type="GO" id="GO:0015628">
    <property type="term" value="P:protein secretion by the type II secretion system"/>
    <property type="evidence" value="ECO:0007669"/>
    <property type="project" value="TreeGrafter"/>
</dbReference>
<dbReference type="NCBIfam" id="TIGR00426">
    <property type="entry name" value="competence protein ComEA helix-hairpin-helix repeat region"/>
    <property type="match status" value="1"/>
</dbReference>
<reference evidence="2 3" key="1">
    <citation type="submission" date="2019-08" db="EMBL/GenBank/DDBJ databases">
        <authorList>
            <person name="Lei W."/>
        </authorList>
    </citation>
    <scope>NUCLEOTIDE SEQUENCE [LARGE SCALE GENOMIC DNA]</scope>
    <source>
        <strain evidence="2 3">CCUG 58627</strain>
    </source>
</reference>
<sequence length="169" mass="18266">MATVAGENRGQQQEIEDKHAPPSWLKWGLMFAVGVGCYVYFSQFCRRPQSAVLSLPTSENKPALPTPIAFCEPVSLVDVAPAAPAEPADSAAQIAEPAAEDDPVDEGKININTATFDMLDSLPGVGTVTAHAIVEYREAHGGFQSLDELRKVRGIGQEKFRWLESLVTI</sequence>
<evidence type="ECO:0000256" key="1">
    <source>
        <dbReference type="SAM" id="Phobius"/>
    </source>
</evidence>
<dbReference type="GO" id="GO:0015627">
    <property type="term" value="C:type II protein secretion system complex"/>
    <property type="evidence" value="ECO:0007669"/>
    <property type="project" value="TreeGrafter"/>
</dbReference>
<organism evidence="2 3">
    <name type="scientific">Corynebacterium canis</name>
    <dbReference type="NCBI Taxonomy" id="679663"/>
    <lineage>
        <taxon>Bacteria</taxon>
        <taxon>Bacillati</taxon>
        <taxon>Actinomycetota</taxon>
        <taxon>Actinomycetes</taxon>
        <taxon>Mycobacteriales</taxon>
        <taxon>Corynebacteriaceae</taxon>
        <taxon>Corynebacterium</taxon>
    </lineage>
</organism>
<dbReference type="PANTHER" id="PTHR21180:SF32">
    <property type="entry name" value="ENDONUCLEASE_EXONUCLEASE_PHOSPHATASE FAMILY DOMAIN-CONTAINING PROTEIN 1"/>
    <property type="match status" value="1"/>
</dbReference>